<comment type="caution">
    <text evidence="2">The sequence shown here is derived from an EMBL/GenBank/DDBJ whole genome shotgun (WGS) entry which is preliminary data.</text>
</comment>
<protein>
    <submittedName>
        <fullName evidence="2">Uncharacterized protein</fullName>
    </submittedName>
</protein>
<dbReference type="AlphaFoldDB" id="A0AAV9VRK3"/>
<dbReference type="EMBL" id="JAVHJL010000013">
    <property type="protein sequence ID" value="KAK6495493.1"/>
    <property type="molecule type" value="Genomic_DNA"/>
</dbReference>
<feature type="region of interest" description="Disordered" evidence="1">
    <location>
        <begin position="1"/>
        <end position="40"/>
    </location>
</feature>
<feature type="compositionally biased region" description="Basic residues" evidence="1">
    <location>
        <begin position="9"/>
        <end position="40"/>
    </location>
</feature>
<dbReference type="Proteomes" id="UP001370758">
    <property type="component" value="Unassembled WGS sequence"/>
</dbReference>
<accession>A0AAV9VRK3</accession>
<proteinExistence type="predicted"/>
<sequence>MLNFTGNTVKKRKGKKGREKKKKKNKKKKKKKKKKKQSRFKRLLMVHGCGQPEAKYFVYLST</sequence>
<organism evidence="2 3">
    <name type="scientific">Arthrobotrys musiformis</name>
    <dbReference type="NCBI Taxonomy" id="47236"/>
    <lineage>
        <taxon>Eukaryota</taxon>
        <taxon>Fungi</taxon>
        <taxon>Dikarya</taxon>
        <taxon>Ascomycota</taxon>
        <taxon>Pezizomycotina</taxon>
        <taxon>Orbiliomycetes</taxon>
        <taxon>Orbiliales</taxon>
        <taxon>Orbiliaceae</taxon>
        <taxon>Arthrobotrys</taxon>
    </lineage>
</organism>
<keyword evidence="3" id="KW-1185">Reference proteome</keyword>
<evidence type="ECO:0000256" key="1">
    <source>
        <dbReference type="SAM" id="MobiDB-lite"/>
    </source>
</evidence>
<gene>
    <name evidence="2" type="ORF">TWF481_003509</name>
</gene>
<reference evidence="2 3" key="1">
    <citation type="submission" date="2023-08" db="EMBL/GenBank/DDBJ databases">
        <authorList>
            <person name="Palmer J.M."/>
        </authorList>
    </citation>
    <scope>NUCLEOTIDE SEQUENCE [LARGE SCALE GENOMIC DNA]</scope>
    <source>
        <strain evidence="2 3">TWF481</strain>
    </source>
</reference>
<evidence type="ECO:0000313" key="3">
    <source>
        <dbReference type="Proteomes" id="UP001370758"/>
    </source>
</evidence>
<name>A0AAV9VRK3_9PEZI</name>
<evidence type="ECO:0000313" key="2">
    <source>
        <dbReference type="EMBL" id="KAK6495493.1"/>
    </source>
</evidence>